<feature type="region of interest" description="Disordered" evidence="1">
    <location>
        <begin position="317"/>
        <end position="381"/>
    </location>
</feature>
<keyword evidence="2" id="KW-0812">Transmembrane</keyword>
<dbReference type="Proteomes" id="UP001444661">
    <property type="component" value="Unassembled WGS sequence"/>
</dbReference>
<feature type="compositionally biased region" description="Pro residues" evidence="1">
    <location>
        <begin position="335"/>
        <end position="347"/>
    </location>
</feature>
<sequence length="381" mass="41744">MSFYYETDENDVNSTGTYAFPDSFSSDERSSNEDLVPYDENGRPIRTSMSSNGSLSFGKRIRSLQNDDDDNENSRPPEQQRESISAAISGAMGEELVPPPPETGGNDGLSPEQVRILTELYGMDPATMEGSTRAPASDPDTGALDDVPMTAPDELTNFRFPSRTSNAISAIRRLFLPSSEERPVSPLEPPPPATTTTNRDWTAAIFGPLIYLARLTAPRPQQPWWLWCGCCLFWSMIAVGLLSAVAFLAFYAVRIFARWRGWEDWLMDVIESLSAKYRNFLSGFEEPTPWYFTNFNDPPEVEDRSHLVLLTSAELPPSATTDEVRSSSSSSSSPPLSPSPASTPPPGDDGEASDDVPAPPYEHGVGGQDLHLLPPRGDPDG</sequence>
<comment type="caution">
    <text evidence="3">The sequence shown here is derived from an EMBL/GenBank/DDBJ whole genome shotgun (WGS) entry which is preliminary data.</text>
</comment>
<dbReference type="EMBL" id="JAQQWK010000002">
    <property type="protein sequence ID" value="KAK8052422.1"/>
    <property type="molecule type" value="Genomic_DNA"/>
</dbReference>
<gene>
    <name evidence="3" type="ORF">PG993_003807</name>
</gene>
<proteinExistence type="predicted"/>
<reference evidence="3 4" key="1">
    <citation type="submission" date="2023-01" db="EMBL/GenBank/DDBJ databases">
        <title>Analysis of 21 Apiospora genomes using comparative genomics revels a genus with tremendous synthesis potential of carbohydrate active enzymes and secondary metabolites.</title>
        <authorList>
            <person name="Sorensen T."/>
        </authorList>
    </citation>
    <scope>NUCLEOTIDE SEQUENCE [LARGE SCALE GENOMIC DNA]</scope>
    <source>
        <strain evidence="3 4">CBS 33761</strain>
    </source>
</reference>
<evidence type="ECO:0000256" key="1">
    <source>
        <dbReference type="SAM" id="MobiDB-lite"/>
    </source>
</evidence>
<keyword evidence="2" id="KW-1133">Transmembrane helix</keyword>
<evidence type="ECO:0000256" key="2">
    <source>
        <dbReference type="SAM" id="Phobius"/>
    </source>
</evidence>
<keyword evidence="2" id="KW-0472">Membrane</keyword>
<accession>A0ABR1U0J9</accession>
<feature type="region of interest" description="Disordered" evidence="1">
    <location>
        <begin position="1"/>
        <end position="110"/>
    </location>
</feature>
<keyword evidence="4" id="KW-1185">Reference proteome</keyword>
<feature type="compositionally biased region" description="Basic and acidic residues" evidence="1">
    <location>
        <begin position="72"/>
        <end position="81"/>
    </location>
</feature>
<protein>
    <submittedName>
        <fullName evidence="3">Uncharacterized protein</fullName>
    </submittedName>
</protein>
<name>A0ABR1U0J9_9PEZI</name>
<feature type="compositionally biased region" description="Acidic residues" evidence="1">
    <location>
        <begin position="1"/>
        <end position="11"/>
    </location>
</feature>
<evidence type="ECO:0000313" key="3">
    <source>
        <dbReference type="EMBL" id="KAK8052422.1"/>
    </source>
</evidence>
<feature type="transmembrane region" description="Helical" evidence="2">
    <location>
        <begin position="224"/>
        <end position="253"/>
    </location>
</feature>
<evidence type="ECO:0000313" key="4">
    <source>
        <dbReference type="Proteomes" id="UP001444661"/>
    </source>
</evidence>
<organism evidence="3 4">
    <name type="scientific">Apiospora rasikravindrae</name>
    <dbReference type="NCBI Taxonomy" id="990691"/>
    <lineage>
        <taxon>Eukaryota</taxon>
        <taxon>Fungi</taxon>
        <taxon>Dikarya</taxon>
        <taxon>Ascomycota</taxon>
        <taxon>Pezizomycotina</taxon>
        <taxon>Sordariomycetes</taxon>
        <taxon>Xylariomycetidae</taxon>
        <taxon>Amphisphaeriales</taxon>
        <taxon>Apiosporaceae</taxon>
        <taxon>Apiospora</taxon>
    </lineage>
</organism>